<sequence length="362" mass="41447">MASNKNQHYVPQCYLRRFSSDDNRASINLMNIDRAKFVPNAPIKGQCSKNYFYGKDLRLEKALQPIENNLARVLDSVASKGYELTKEDSQFLLHYWILQQQRTEATSKRYVEMTGEIADAAKVPAQEFKIEMEQAVQDSIAMFLEVRGYLDDLKICLVKNETDIEFITSDDPAVQASRLNMLTLRQTGRGFGLGSSGLFVALPLTPKIQFIAYDSDIYQIPSSKGWVRARQVQDIKFFNQLQILNCRANLFVSCSSQQVHLSNLLKSSLKNRPQSKFKINYLVLDESDVGQEVYRVVDRQEFQNHSKGMIHQELHYPSPSIWASFLRLKARKLAYSNGSAMGLIRAMHARMHPDSDFKKAKL</sequence>
<accession>A0A5M9P5Y8</accession>
<dbReference type="Proteomes" id="UP000322521">
    <property type="component" value="Unassembled WGS sequence"/>
</dbReference>
<dbReference type="AlphaFoldDB" id="A0A5M9P5Y8"/>
<dbReference type="RefSeq" id="WP_086714390.1">
    <property type="nucleotide sequence ID" value="NZ_AP025493.1"/>
</dbReference>
<dbReference type="Pfam" id="PF14022">
    <property type="entry name" value="DUF4238"/>
    <property type="match status" value="1"/>
</dbReference>
<evidence type="ECO:0000313" key="1">
    <source>
        <dbReference type="EMBL" id="KAA8681608.1"/>
    </source>
</evidence>
<comment type="caution">
    <text evidence="1">The sequence shown here is derived from an EMBL/GenBank/DDBJ whole genome shotgun (WGS) entry which is preliminary data.</text>
</comment>
<reference evidence="1 2" key="1">
    <citation type="submission" date="2019-09" db="EMBL/GenBank/DDBJ databases">
        <title>Draft genome sequence of various Type strains from the CCUG.</title>
        <authorList>
            <person name="Pineiro-Iglesias B."/>
            <person name="Tunovic T."/>
            <person name="Unosson C."/>
            <person name="Inganas E."/>
            <person name="Ohlen M."/>
            <person name="Cardew S."/>
            <person name="Jensie-Markopoulos S."/>
            <person name="Salva-Serra F."/>
            <person name="Jaen-Luchoro D."/>
            <person name="Karlsson R."/>
            <person name="Svensson-Stadler L."/>
            <person name="Chun J."/>
            <person name="Moore E."/>
        </authorList>
    </citation>
    <scope>NUCLEOTIDE SEQUENCE [LARGE SCALE GENOMIC DNA]</scope>
    <source>
        <strain evidence="1 2">CCUG 56969T</strain>
    </source>
</reference>
<organism evidence="1 2">
    <name type="scientific">Vibrio gigantis</name>
    <dbReference type="NCBI Taxonomy" id="296199"/>
    <lineage>
        <taxon>Bacteria</taxon>
        <taxon>Pseudomonadati</taxon>
        <taxon>Pseudomonadota</taxon>
        <taxon>Gammaproteobacteria</taxon>
        <taxon>Vibrionales</taxon>
        <taxon>Vibrionaceae</taxon>
        <taxon>Vibrio</taxon>
    </lineage>
</organism>
<gene>
    <name evidence="1" type="ORF">F4W18_03355</name>
</gene>
<name>A0A5M9P5Y8_9VIBR</name>
<dbReference type="EMBL" id="VXJS01000001">
    <property type="protein sequence ID" value="KAA8681608.1"/>
    <property type="molecule type" value="Genomic_DNA"/>
</dbReference>
<evidence type="ECO:0000313" key="2">
    <source>
        <dbReference type="Proteomes" id="UP000322521"/>
    </source>
</evidence>
<protein>
    <submittedName>
        <fullName evidence="1">DUF4238 domain-containing protein</fullName>
    </submittedName>
</protein>
<dbReference type="InterPro" id="IPR025332">
    <property type="entry name" value="DUF4238"/>
</dbReference>
<keyword evidence="2" id="KW-1185">Reference proteome</keyword>
<proteinExistence type="predicted"/>
<dbReference type="OrthoDB" id="9148269at2"/>